<dbReference type="Pfam" id="PF00069">
    <property type="entry name" value="Pkinase"/>
    <property type="match status" value="1"/>
</dbReference>
<keyword evidence="11" id="KW-1185">Reference proteome</keyword>
<dbReference type="EC" id="2.7.11.1" evidence="1"/>
<reference evidence="10 11" key="1">
    <citation type="submission" date="2014-06" db="EMBL/GenBank/DDBJ databases">
        <authorList>
            <person name="Swart Estienne"/>
        </authorList>
    </citation>
    <scope>NUCLEOTIDE SEQUENCE [LARGE SCALE GENOMIC DNA]</scope>
    <source>
        <strain evidence="10 11">130c</strain>
    </source>
</reference>
<dbReference type="Gene3D" id="1.10.510.10">
    <property type="entry name" value="Transferase(Phosphotransferase) domain 1"/>
    <property type="match status" value="1"/>
</dbReference>
<name>A0A078B319_STYLE</name>
<evidence type="ECO:0000256" key="7">
    <source>
        <dbReference type="ARBA" id="ARBA00047899"/>
    </source>
</evidence>
<dbReference type="PANTHER" id="PTHR44899">
    <property type="entry name" value="CAMK FAMILY PROTEIN KINASE"/>
    <property type="match status" value="1"/>
</dbReference>
<dbReference type="AlphaFoldDB" id="A0A078B319"/>
<comment type="catalytic activity">
    <reaction evidence="7">
        <text>L-threonyl-[protein] + ATP = O-phospho-L-threonyl-[protein] + ADP + H(+)</text>
        <dbReference type="Rhea" id="RHEA:46608"/>
        <dbReference type="Rhea" id="RHEA-COMP:11060"/>
        <dbReference type="Rhea" id="RHEA-COMP:11605"/>
        <dbReference type="ChEBI" id="CHEBI:15378"/>
        <dbReference type="ChEBI" id="CHEBI:30013"/>
        <dbReference type="ChEBI" id="CHEBI:30616"/>
        <dbReference type="ChEBI" id="CHEBI:61977"/>
        <dbReference type="ChEBI" id="CHEBI:456216"/>
        <dbReference type="EC" id="2.7.11.1"/>
    </reaction>
</comment>
<dbReference type="SMART" id="SM00220">
    <property type="entry name" value="S_TKc"/>
    <property type="match status" value="1"/>
</dbReference>
<dbReference type="InterPro" id="IPR051131">
    <property type="entry name" value="NEK_Ser/Thr_kinase_NIMA"/>
</dbReference>
<evidence type="ECO:0000259" key="9">
    <source>
        <dbReference type="PROSITE" id="PS50011"/>
    </source>
</evidence>
<dbReference type="InParanoid" id="A0A078B319"/>
<keyword evidence="6" id="KW-0067">ATP-binding</keyword>
<keyword evidence="2" id="KW-0723">Serine/threonine-protein kinase</keyword>
<evidence type="ECO:0000313" key="10">
    <source>
        <dbReference type="EMBL" id="CDW88661.1"/>
    </source>
</evidence>
<dbReference type="InterPro" id="IPR011009">
    <property type="entry name" value="Kinase-like_dom_sf"/>
</dbReference>
<evidence type="ECO:0000256" key="6">
    <source>
        <dbReference type="ARBA" id="ARBA00022840"/>
    </source>
</evidence>
<dbReference type="OrthoDB" id="248923at2759"/>
<evidence type="ECO:0000256" key="5">
    <source>
        <dbReference type="ARBA" id="ARBA00022777"/>
    </source>
</evidence>
<dbReference type="PROSITE" id="PS00108">
    <property type="entry name" value="PROTEIN_KINASE_ST"/>
    <property type="match status" value="1"/>
</dbReference>
<accession>A0A078B319</accession>
<dbReference type="PANTHER" id="PTHR44899:SF3">
    <property type="entry name" value="SERINE_THREONINE-PROTEIN KINASE NEK1"/>
    <property type="match status" value="1"/>
</dbReference>
<evidence type="ECO:0000256" key="2">
    <source>
        <dbReference type="ARBA" id="ARBA00022527"/>
    </source>
</evidence>
<gene>
    <name evidence="10" type="primary">Contig9569.g10238</name>
    <name evidence="10" type="ORF">STYLEM_17784</name>
</gene>
<organism evidence="10 11">
    <name type="scientific">Stylonychia lemnae</name>
    <name type="common">Ciliate</name>
    <dbReference type="NCBI Taxonomy" id="5949"/>
    <lineage>
        <taxon>Eukaryota</taxon>
        <taxon>Sar</taxon>
        <taxon>Alveolata</taxon>
        <taxon>Ciliophora</taxon>
        <taxon>Intramacronucleata</taxon>
        <taxon>Spirotrichea</taxon>
        <taxon>Stichotrichia</taxon>
        <taxon>Sporadotrichida</taxon>
        <taxon>Oxytrichidae</taxon>
        <taxon>Stylonychinae</taxon>
        <taxon>Stylonychia</taxon>
    </lineage>
</organism>
<dbReference type="InterPro" id="IPR008271">
    <property type="entry name" value="Ser/Thr_kinase_AS"/>
</dbReference>
<sequence>MGNLGEKEKENAINEVRILASIKHPCRPSEFYSIIMELADDGDIYQKIQKMQQAQSNFQENEVWKILIQVIFGLKALHDLNIMHRDIKSANVFTNKDGKVKLGDMNVSKVASREGLNYTQTGTPYYARDEPYTFVSDIWSVGCVLYELLTLKPPFQSTDMGGLYKKVLKGHYSKIPMHYSSDLSIMLKQMLQVKQESRPNCDQLLSHVNQQKQIIEQSLTNKNINLPQIGSLKSIKAKDNSPSVLNRVRRSKKSLESQNLLLLKNKSMDMYGITEDNDDILERDYFADPILNNSSNNLNNINSNKHIAGMNIKNSPIETPQIASQFEISIQDDTYAHQRELHKRILLGKPIKHNNIKNAKKNKMVTLQKPQLMLPQSKKNSSLMYEEYVKSYKIPSSILTPLQDNLTLQQSNKMSQNLSINDRIAGHKESIGMLPKIQNEKTRNLEYQDTVSSNNKYRYQSESSASGLNNYKKSSVLIKNHAYQHQQLHNNSLLLLHQTQNDQSHLKSNANMQGQHSASLTKSSKSVLLKNQIQIVRQDQITSNGSFKIPQGLSLLEKQKSANATSNENPSKSSLQLASINREFKGNLYQNIQYHQSSGKLSKNFSKENSGLQSAAGIGGMILNLNSENLGHNGLAQKSYFSNPNNLKM</sequence>
<evidence type="ECO:0000313" key="11">
    <source>
        <dbReference type="Proteomes" id="UP000039865"/>
    </source>
</evidence>
<dbReference type="PROSITE" id="PS50011">
    <property type="entry name" value="PROTEIN_KINASE_DOM"/>
    <property type="match status" value="1"/>
</dbReference>
<comment type="catalytic activity">
    <reaction evidence="8">
        <text>L-seryl-[protein] + ATP = O-phospho-L-seryl-[protein] + ADP + H(+)</text>
        <dbReference type="Rhea" id="RHEA:17989"/>
        <dbReference type="Rhea" id="RHEA-COMP:9863"/>
        <dbReference type="Rhea" id="RHEA-COMP:11604"/>
        <dbReference type="ChEBI" id="CHEBI:15378"/>
        <dbReference type="ChEBI" id="CHEBI:29999"/>
        <dbReference type="ChEBI" id="CHEBI:30616"/>
        <dbReference type="ChEBI" id="CHEBI:83421"/>
        <dbReference type="ChEBI" id="CHEBI:456216"/>
        <dbReference type="EC" id="2.7.11.1"/>
    </reaction>
</comment>
<evidence type="ECO:0000256" key="3">
    <source>
        <dbReference type="ARBA" id="ARBA00022679"/>
    </source>
</evidence>
<dbReference type="GO" id="GO:0005524">
    <property type="term" value="F:ATP binding"/>
    <property type="evidence" value="ECO:0007669"/>
    <property type="project" value="UniProtKB-KW"/>
</dbReference>
<dbReference type="Proteomes" id="UP000039865">
    <property type="component" value="Unassembled WGS sequence"/>
</dbReference>
<proteinExistence type="predicted"/>
<dbReference type="GO" id="GO:0004674">
    <property type="term" value="F:protein serine/threonine kinase activity"/>
    <property type="evidence" value="ECO:0007669"/>
    <property type="project" value="UniProtKB-KW"/>
</dbReference>
<feature type="domain" description="Protein kinase" evidence="9">
    <location>
        <begin position="1"/>
        <end position="210"/>
    </location>
</feature>
<dbReference type="InterPro" id="IPR000719">
    <property type="entry name" value="Prot_kinase_dom"/>
</dbReference>
<keyword evidence="5 10" id="KW-0418">Kinase</keyword>
<evidence type="ECO:0000256" key="4">
    <source>
        <dbReference type="ARBA" id="ARBA00022741"/>
    </source>
</evidence>
<keyword evidence="4" id="KW-0547">Nucleotide-binding</keyword>
<evidence type="ECO:0000256" key="8">
    <source>
        <dbReference type="ARBA" id="ARBA00048679"/>
    </source>
</evidence>
<protein>
    <recommendedName>
        <fullName evidence="1">non-specific serine/threonine protein kinase</fullName>
        <ecNumber evidence="1">2.7.11.1</ecNumber>
    </recommendedName>
</protein>
<evidence type="ECO:0000256" key="1">
    <source>
        <dbReference type="ARBA" id="ARBA00012513"/>
    </source>
</evidence>
<dbReference type="SUPFAM" id="SSF56112">
    <property type="entry name" value="Protein kinase-like (PK-like)"/>
    <property type="match status" value="1"/>
</dbReference>
<dbReference type="EMBL" id="CCKQ01016786">
    <property type="protein sequence ID" value="CDW88661.1"/>
    <property type="molecule type" value="Genomic_DNA"/>
</dbReference>
<keyword evidence="3" id="KW-0808">Transferase</keyword>